<feature type="coiled-coil region" evidence="1">
    <location>
        <begin position="334"/>
        <end position="368"/>
    </location>
</feature>
<proteinExistence type="predicted"/>
<keyword evidence="3" id="KW-0472">Membrane</keyword>
<gene>
    <name evidence="4" type="ORF">PLBR_LOCUS145</name>
</gene>
<evidence type="ECO:0000313" key="5">
    <source>
        <dbReference type="Proteomes" id="UP000290189"/>
    </source>
</evidence>
<geneLocation type="mitochondrion" evidence="4"/>
<feature type="region of interest" description="Disordered" evidence="2">
    <location>
        <begin position="43"/>
        <end position="82"/>
    </location>
</feature>
<evidence type="ECO:0000313" key="4">
    <source>
        <dbReference type="EMBL" id="SPQ92930.1"/>
    </source>
</evidence>
<keyword evidence="3" id="KW-0812">Transmembrane</keyword>
<keyword evidence="1" id="KW-0175">Coiled coil</keyword>
<reference evidence="4 5" key="1">
    <citation type="submission" date="2018-03" db="EMBL/GenBank/DDBJ databases">
        <authorList>
            <person name="Fogelqvist J."/>
        </authorList>
    </citation>
    <scope>NUCLEOTIDE SEQUENCE [LARGE SCALE GENOMIC DNA]</scope>
</reference>
<evidence type="ECO:0000256" key="2">
    <source>
        <dbReference type="SAM" id="MobiDB-lite"/>
    </source>
</evidence>
<protein>
    <recommendedName>
        <fullName evidence="6">BZIP domain-containing protein</fullName>
    </recommendedName>
</protein>
<accession>A0A3P3XYM7</accession>
<dbReference type="Proteomes" id="UP000290189">
    <property type="component" value="Unassembled WGS sequence"/>
</dbReference>
<keyword evidence="4" id="KW-0496">Mitochondrion</keyword>
<dbReference type="AlphaFoldDB" id="A0A3P3XYM7"/>
<evidence type="ECO:0000256" key="1">
    <source>
        <dbReference type="SAM" id="Coils"/>
    </source>
</evidence>
<evidence type="ECO:0000256" key="3">
    <source>
        <dbReference type="SAM" id="Phobius"/>
    </source>
</evidence>
<keyword evidence="3" id="KW-1133">Transmembrane helix</keyword>
<name>A0A3P3XYM7_PLABS</name>
<organism evidence="4 5">
    <name type="scientific">Plasmodiophora brassicae</name>
    <name type="common">Clubroot disease agent</name>
    <dbReference type="NCBI Taxonomy" id="37360"/>
    <lineage>
        <taxon>Eukaryota</taxon>
        <taxon>Sar</taxon>
        <taxon>Rhizaria</taxon>
        <taxon>Endomyxa</taxon>
        <taxon>Phytomyxea</taxon>
        <taxon>Plasmodiophorida</taxon>
        <taxon>Plasmodiophoridae</taxon>
        <taxon>Plasmodiophora</taxon>
    </lineage>
</organism>
<feature type="transmembrane region" description="Helical" evidence="3">
    <location>
        <begin position="98"/>
        <end position="123"/>
    </location>
</feature>
<dbReference type="EMBL" id="OVEO01000001">
    <property type="protein sequence ID" value="SPQ92930.1"/>
    <property type="molecule type" value="Genomic_DNA"/>
</dbReference>
<evidence type="ECO:0008006" key="6">
    <source>
        <dbReference type="Google" id="ProtNLM"/>
    </source>
</evidence>
<sequence length="555" mass="62165">MARPHVFCAYDDRPGFGFIRTVPPDGGRCCSCSWSRRGLRRRHASEGRPTDSVTVCAGGPSHDGGSRRPELGAPTRGGRMRTPRWTWDSSPVRLGRSLVGLIIDFVCVCVWVLCVYVCVRVYLCCCWRGRVCARVPSNCNRLCLLERGQQRSASTGKETACCPPVPRVVGVCLMLKTRRADLKISWSLVVLCLLETCIWAQLGIADGGHDSHGSSYLSREVENVANNGVQVTELEPFLFSPPIELPIVRPPPKVFYPSPAMAPPDASLFDEVVLLNDDVDPFDTSVMMTISPNGSSSWNSDDSVQSPAPPATVVPLKDLIQDHAVKVQRLSRKAKLARDNRKRKSSRLNELEAECTALRAEVERLRGRERETLRLLREGGGNCSVHDYIVRQHLQDLVTAQQPMHGFNETLLDLTAVYDENGMMRLEAIKRAAMDRSSPPERFLAWAMSRLNPSFFTDENGMWVSLFQRRLGLSDVQLQRLRDHACPLAQAQSRVKSEIEAEFDALRQRWEAYGHDARRLLGAVLSTMTDDQFVKLVEWVGNNEICVNQLIQELP</sequence>